<accession>A0A1I4GPX9</accession>
<evidence type="ECO:0000313" key="1">
    <source>
        <dbReference type="EMBL" id="SFL32122.1"/>
    </source>
</evidence>
<keyword evidence="2" id="KW-1185">Reference proteome</keyword>
<reference evidence="2" key="1">
    <citation type="submission" date="2016-10" db="EMBL/GenBank/DDBJ databases">
        <authorList>
            <person name="Varghese N."/>
            <person name="Submissions S."/>
        </authorList>
    </citation>
    <scope>NUCLEOTIDE SEQUENCE [LARGE SCALE GENOMIC DNA]</scope>
    <source>
        <strain evidence="2">DSM 28453</strain>
    </source>
</reference>
<name>A0A1I4GPX9_9RHOB</name>
<gene>
    <name evidence="1" type="ORF">SAMN04488036_109125</name>
</gene>
<dbReference type="Proteomes" id="UP000198851">
    <property type="component" value="Unassembled WGS sequence"/>
</dbReference>
<dbReference type="RefSeq" id="WP_165929062.1">
    <property type="nucleotide sequence ID" value="NZ_FOSZ01000009.1"/>
</dbReference>
<sequence length="45" mass="5105">MPKRIYKEEIMNNAAHTGGSLADKARERRLRALMASNRNTSNIFA</sequence>
<protein>
    <submittedName>
        <fullName evidence="1">Uncharacterized protein</fullName>
    </submittedName>
</protein>
<organism evidence="1 2">
    <name type="scientific">Shimia haliotis</name>
    <dbReference type="NCBI Taxonomy" id="1280847"/>
    <lineage>
        <taxon>Bacteria</taxon>
        <taxon>Pseudomonadati</taxon>
        <taxon>Pseudomonadota</taxon>
        <taxon>Alphaproteobacteria</taxon>
        <taxon>Rhodobacterales</taxon>
        <taxon>Roseobacteraceae</taxon>
    </lineage>
</organism>
<evidence type="ECO:0000313" key="2">
    <source>
        <dbReference type="Proteomes" id="UP000198851"/>
    </source>
</evidence>
<proteinExistence type="predicted"/>
<dbReference type="AlphaFoldDB" id="A0A1I4GPX9"/>
<dbReference type="EMBL" id="FOSZ01000009">
    <property type="protein sequence ID" value="SFL32122.1"/>
    <property type="molecule type" value="Genomic_DNA"/>
</dbReference>